<dbReference type="EMBL" id="JABMKX010000009">
    <property type="protein sequence ID" value="NQX47178.1"/>
    <property type="molecule type" value="Genomic_DNA"/>
</dbReference>
<evidence type="ECO:0000256" key="1">
    <source>
        <dbReference type="ARBA" id="ARBA00022729"/>
    </source>
</evidence>
<reference evidence="3 4" key="1">
    <citation type="submission" date="2020-05" db="EMBL/GenBank/DDBJ databases">
        <title>Paenibacillus glebae, sp. nov., Paenibacillus humi sp. nov., Paenibacillus pedi sp. nov., Paenibacillus terrestris sp. nov. and Paenibacillus terricola sp. nov., isolated from a forest top soil sample.</title>
        <authorList>
            <person name="Qi S."/>
            <person name="Carlier A."/>
            <person name="Cnockaert M."/>
            <person name="Vandamme P."/>
        </authorList>
    </citation>
    <scope>NUCLEOTIDE SEQUENCE [LARGE SCALE GENOMIC DNA]</scope>
    <source>
        <strain evidence="3 4">LMG 29502</strain>
    </source>
</reference>
<organism evidence="3 4">
    <name type="scientific">Paenibacillus tritici</name>
    <dbReference type="NCBI Taxonomy" id="1873425"/>
    <lineage>
        <taxon>Bacteria</taxon>
        <taxon>Bacillati</taxon>
        <taxon>Bacillota</taxon>
        <taxon>Bacilli</taxon>
        <taxon>Bacillales</taxon>
        <taxon>Paenibacillaceae</taxon>
        <taxon>Paenibacillus</taxon>
    </lineage>
</organism>
<dbReference type="InterPro" id="IPR001119">
    <property type="entry name" value="SLH_dom"/>
</dbReference>
<keyword evidence="4" id="KW-1185">Reference proteome</keyword>
<evidence type="ECO:0000313" key="3">
    <source>
        <dbReference type="EMBL" id="NQX47178.1"/>
    </source>
</evidence>
<accession>A0ABX2DT15</accession>
<dbReference type="RefSeq" id="WP_173136134.1">
    <property type="nucleotide sequence ID" value="NZ_JABMKX010000009.1"/>
</dbReference>
<keyword evidence="1" id="KW-0732">Signal</keyword>
<evidence type="ECO:0000313" key="4">
    <source>
        <dbReference type="Proteomes" id="UP000711047"/>
    </source>
</evidence>
<dbReference type="Proteomes" id="UP000711047">
    <property type="component" value="Unassembled WGS sequence"/>
</dbReference>
<comment type="caution">
    <text evidence="3">The sequence shown here is derived from an EMBL/GenBank/DDBJ whole genome shotgun (WGS) entry which is preliminary data.</text>
</comment>
<dbReference type="PROSITE" id="PS51272">
    <property type="entry name" value="SLH"/>
    <property type="match status" value="2"/>
</dbReference>
<feature type="domain" description="SLH" evidence="2">
    <location>
        <begin position="42"/>
        <end position="103"/>
    </location>
</feature>
<protein>
    <submittedName>
        <fullName evidence="3">S-layer homology domain-containing protein</fullName>
    </submittedName>
</protein>
<dbReference type="Gene3D" id="2.60.40.1220">
    <property type="match status" value="2"/>
</dbReference>
<proteinExistence type="predicted"/>
<gene>
    <name evidence="3" type="ORF">HQN87_17745</name>
</gene>
<sequence>MSDMSYTTKEKSQFMKVQGGEKKVMKKILSVALSTAMAFSMFASVAFGETAKATPQQAFDALAAKGILNGYPDGKAHLEKDLTRAEFAKIVTKLFGLTEVTGKLSYKDKGYTATNWAVPYIEAVTAANLMQGQDTVKGIFNYNGKVTVEEVAAVLFRALKLEQPTTTDNNASVWAKGYAQAVINKGLIAQTVNFKGNATRSLVVETAYAVDQIGKVPTLTVASAEAVSPTKVVVTFSDKTTANVELTTALVAGVETTINFKHLEKDYTAKVTLQAPKVVSVTAPNSKQVVVKFNRQVATDSISSDGKLIDDVVKVVKVSTTANVVDNAEVVFNTDGTEATLTVPGEVNYLKGQYTVVVSKDVRTTGNEEIPAFTDLINVADVVAPTVTSVTAVAKSTTNKVYVKMSEPAKLSGLIAYVNGAAASVTRDTYDSFVLTTGTLTSGQTYDVSLTNVSDFAGNVATPNPVKTSVTVSSDVNAPVIKSVTPVGDRYVEVVFDKKVSRDSLVGNVRLLDANGESKGVFSIENTSDSATVTLRSPLGSLSTSTFTGSILFGSGVKDTLGNTLGTSVSQAITFTKDTVAPTVSSVTYSNRGLVIKFSEKVLSPAAGKTLTLINDSTGAVTTTIASGSGVLSSDKKTLTYQVSKEFTGAHTIRIPEGLVTDDSFTKNALAATVQSLTGASASTDEKAPEVYNITHKDSTLADTTVTVYVYAKDAGGLNVSTLKDVNSYTLDSKALPTGAFVTIQTLSGSNTAPTDAVAVVEFPGSGISETKEYNFVASGIADTAGNGVLAFTKPVSLTDRVKPTFKSAAVAANDGKSLILEFSEKIKNLVSDSADAGTLSASNFEFKINNVLVSDSEVSIGNRNTSGTDVNKFYVTFNVKAGKYQGADVLFFGESINSNGSNIVAYVKDATAGKLDLSANYINEITVKVKDSSKIVDITGNPIVTGAELNGK</sequence>
<name>A0ABX2DT15_9BACL</name>
<dbReference type="InterPro" id="IPR014755">
    <property type="entry name" value="Cu-Rt/internalin_Ig-like"/>
</dbReference>
<feature type="domain" description="SLH" evidence="2">
    <location>
        <begin position="104"/>
        <end position="169"/>
    </location>
</feature>
<evidence type="ECO:0000259" key="2">
    <source>
        <dbReference type="PROSITE" id="PS51272"/>
    </source>
</evidence>